<dbReference type="AlphaFoldDB" id="A0A371BB17"/>
<dbReference type="EMBL" id="QRGO01000001">
    <property type="protein sequence ID" value="RDV04796.1"/>
    <property type="molecule type" value="Genomic_DNA"/>
</dbReference>
<dbReference type="RefSeq" id="WP_115516821.1">
    <property type="nucleotide sequence ID" value="NZ_QRGO01000001.1"/>
</dbReference>
<dbReference type="Proteomes" id="UP000263993">
    <property type="component" value="Unassembled WGS sequence"/>
</dbReference>
<dbReference type="SUPFAM" id="SSF56112">
    <property type="entry name" value="Protein kinase-like (PK-like)"/>
    <property type="match status" value="1"/>
</dbReference>
<reference evidence="3" key="1">
    <citation type="submission" date="2018-08" db="EMBL/GenBank/DDBJ databases">
        <authorList>
            <person name="Kim S.-J."/>
            <person name="Jung G.-Y."/>
        </authorList>
    </citation>
    <scope>NUCLEOTIDE SEQUENCE [LARGE SCALE GENOMIC DNA]</scope>
    <source>
        <strain evidence="3">GY_H</strain>
    </source>
</reference>
<feature type="domain" description="Aminoglycoside phosphotransferase" evidence="1">
    <location>
        <begin position="97"/>
        <end position="272"/>
    </location>
</feature>
<keyword evidence="3" id="KW-1185">Reference proteome</keyword>
<protein>
    <submittedName>
        <fullName evidence="2">DNA-binding protein</fullName>
    </submittedName>
</protein>
<gene>
    <name evidence="2" type="ORF">DXH78_09615</name>
</gene>
<proteinExistence type="predicted"/>
<name>A0A371BB17_9BRAD</name>
<evidence type="ECO:0000313" key="3">
    <source>
        <dbReference type="Proteomes" id="UP000263993"/>
    </source>
</evidence>
<dbReference type="SUPFAM" id="SSF52540">
    <property type="entry name" value="P-loop containing nucleoside triphosphate hydrolases"/>
    <property type="match status" value="1"/>
</dbReference>
<evidence type="ECO:0000259" key="1">
    <source>
        <dbReference type="Pfam" id="PF01636"/>
    </source>
</evidence>
<dbReference type="InterPro" id="IPR027417">
    <property type="entry name" value="P-loop_NTPase"/>
</dbReference>
<dbReference type="GO" id="GO:0003677">
    <property type="term" value="F:DNA binding"/>
    <property type="evidence" value="ECO:0007669"/>
    <property type="project" value="UniProtKB-KW"/>
</dbReference>
<dbReference type="Pfam" id="PF13671">
    <property type="entry name" value="AAA_33"/>
    <property type="match status" value="1"/>
</dbReference>
<dbReference type="Gene3D" id="3.90.1200.10">
    <property type="match status" value="1"/>
</dbReference>
<dbReference type="Pfam" id="PF01636">
    <property type="entry name" value="APH"/>
    <property type="match status" value="1"/>
</dbReference>
<evidence type="ECO:0000313" key="2">
    <source>
        <dbReference type="EMBL" id="RDV04796.1"/>
    </source>
</evidence>
<dbReference type="PANTHER" id="PTHR43883">
    <property type="entry name" value="SLR0207 PROTEIN"/>
    <property type="match status" value="1"/>
</dbReference>
<dbReference type="InterPro" id="IPR052732">
    <property type="entry name" value="Cell-binding_unc_protein"/>
</dbReference>
<dbReference type="OrthoDB" id="9810277at2"/>
<dbReference type="InterPro" id="IPR002575">
    <property type="entry name" value="Aminoglycoside_PTrfase"/>
</dbReference>
<accession>A0A371BB17</accession>
<dbReference type="PANTHER" id="PTHR43883:SF1">
    <property type="entry name" value="GLUCONOKINASE"/>
    <property type="match status" value="1"/>
</dbReference>
<dbReference type="Gene3D" id="3.40.50.300">
    <property type="entry name" value="P-loop containing nucleotide triphosphate hydrolases"/>
    <property type="match status" value="1"/>
</dbReference>
<sequence length="506" mass="54847">MTHNNQQPVFDFLATRARDVKRIDTHAASVFLSGDRALKVKRAVRFLFLDFSTLDKRKAACEAEIEVNKPYAPAVYRGVVAITREADGTLALAGAGTPIEYAVEMTRFDETQTLDHVADRDRIDDALADRLGRAVARAHNIAPARRGVNFAATLDEIITQNDDEFGGSAGLFDAGAVKALTAASRAALERHRALIDARERDGSVRRCHGDLHLGNLVLIDDEPMLFDAIEFNDKLAIIDRFYDLSFLLMDLIERGLTAAATTVLNRYLTETNDDSDLDALALLPLFMSLRAAIRAKVTAARPNRDAALEARARDYFALAQRLIAPPPPHLVAVGGLSGTGKSVLARALAAHVPPLPGAVWLRSDVLRKRLFGKSETEALPPEAYTATITARVYAALAAKAARIFSAGHSVIADAVFARNGERTDIERAAPQAFHGLFLTADLDTRLARVGGRESSKAKGIGDASDADAKVARAQEDYDLGDLTWAKVDASGTPEQTLVNCRTILKF</sequence>
<keyword evidence="2" id="KW-0238">DNA-binding</keyword>
<comment type="caution">
    <text evidence="2">The sequence shown here is derived from an EMBL/GenBank/DDBJ whole genome shotgun (WGS) entry which is preliminary data.</text>
</comment>
<dbReference type="InterPro" id="IPR011009">
    <property type="entry name" value="Kinase-like_dom_sf"/>
</dbReference>
<organism evidence="2 3">
    <name type="scientific">Undibacter mobilis</name>
    <dbReference type="NCBI Taxonomy" id="2292256"/>
    <lineage>
        <taxon>Bacteria</taxon>
        <taxon>Pseudomonadati</taxon>
        <taxon>Pseudomonadota</taxon>
        <taxon>Alphaproteobacteria</taxon>
        <taxon>Hyphomicrobiales</taxon>
        <taxon>Nitrobacteraceae</taxon>
        <taxon>Undibacter</taxon>
    </lineage>
</organism>